<proteinExistence type="predicted"/>
<evidence type="ECO:0000313" key="3">
    <source>
        <dbReference type="Proteomes" id="UP000029046"/>
    </source>
</evidence>
<keyword evidence="1" id="KW-1133">Transmembrane helix</keyword>
<evidence type="ECO:0000256" key="1">
    <source>
        <dbReference type="SAM" id="Phobius"/>
    </source>
</evidence>
<comment type="caution">
    <text evidence="2">The sequence shown here is derived from an EMBL/GenBank/DDBJ whole genome shotgun (WGS) entry which is preliminary data.</text>
</comment>
<keyword evidence="1" id="KW-0812">Transmembrane</keyword>
<organism evidence="2 3">
    <name type="scientific">Bifidobacterium pullorum subsp. gallinarum</name>
    <dbReference type="NCBI Taxonomy" id="78344"/>
    <lineage>
        <taxon>Bacteria</taxon>
        <taxon>Bacillati</taxon>
        <taxon>Actinomycetota</taxon>
        <taxon>Actinomycetes</taxon>
        <taxon>Bifidobacteriales</taxon>
        <taxon>Bifidobacteriaceae</taxon>
        <taxon>Bifidobacterium</taxon>
    </lineage>
</organism>
<sequence length="206" mass="22133">MGVGEIAGLIAAIAFAILAGFLIYPLIRLGKLFDQLAETVKQTGDHAIPALDESVTTVKQVNKSLEDVNKISSAASTTANNVGALTDLYGSFLGKPVIKVASTVYALKSTAQSFMSKRVMQQPNKGGVMVKRLFWIAVGVAIGIVAVSKAQAYVKANTPDSARQFLLGPDQDHVAVRTLEGLVNEFNATRRAREAELNERYIGRLR</sequence>
<keyword evidence="1" id="KW-0472">Membrane</keyword>
<gene>
    <name evidence="2" type="ORF">BIGA_0024</name>
</gene>
<dbReference type="AlphaFoldDB" id="A0A087ARW1"/>
<dbReference type="eggNOG" id="COG4768">
    <property type="taxonomic scope" value="Bacteria"/>
</dbReference>
<name>A0A087ARW1_9BIFI</name>
<dbReference type="EMBL" id="JGYX01000001">
    <property type="protein sequence ID" value="KFI61511.1"/>
    <property type="molecule type" value="Genomic_DNA"/>
</dbReference>
<evidence type="ECO:0000313" key="2">
    <source>
        <dbReference type="EMBL" id="KFI61511.1"/>
    </source>
</evidence>
<feature type="transmembrane region" description="Helical" evidence="1">
    <location>
        <begin position="133"/>
        <end position="154"/>
    </location>
</feature>
<reference evidence="2 3" key="1">
    <citation type="submission" date="2014-03" db="EMBL/GenBank/DDBJ databases">
        <title>Genomics of Bifidobacteria.</title>
        <authorList>
            <person name="Ventura M."/>
            <person name="Milani C."/>
            <person name="Lugli G.A."/>
        </authorList>
    </citation>
    <scope>NUCLEOTIDE SEQUENCE [LARGE SCALE GENOMIC DNA]</scope>
    <source>
        <strain evidence="2 3">LMG 11586</strain>
    </source>
</reference>
<evidence type="ECO:0008006" key="4">
    <source>
        <dbReference type="Google" id="ProtNLM"/>
    </source>
</evidence>
<dbReference type="Pfam" id="PF06103">
    <property type="entry name" value="DUF948"/>
    <property type="match status" value="1"/>
</dbReference>
<accession>A0A087ARW1</accession>
<keyword evidence="3" id="KW-1185">Reference proteome</keyword>
<dbReference type="InterPro" id="IPR009293">
    <property type="entry name" value="UPF0478"/>
</dbReference>
<protein>
    <recommendedName>
        <fullName evidence="4">DUF948 domain-containing protein</fullName>
    </recommendedName>
</protein>
<feature type="transmembrane region" description="Helical" evidence="1">
    <location>
        <begin position="6"/>
        <end position="27"/>
    </location>
</feature>
<dbReference type="Proteomes" id="UP000029046">
    <property type="component" value="Unassembled WGS sequence"/>
</dbReference>